<protein>
    <recommendedName>
        <fullName evidence="1">Mixed lineage kinase domain-containing protein</fullName>
    </recommendedName>
</protein>
<dbReference type="InterPro" id="IPR054000">
    <property type="entry name" value="MLKL_N"/>
</dbReference>
<dbReference type="GO" id="GO:0007166">
    <property type="term" value="P:cell surface receptor signaling pathway"/>
    <property type="evidence" value="ECO:0007669"/>
    <property type="project" value="InterPro"/>
</dbReference>
<reference evidence="2 3" key="1">
    <citation type="journal article" date="2016" name="Mol. Biol. Evol.">
        <title>Comparative Genomics of Early-Diverging Mushroom-Forming Fungi Provides Insights into the Origins of Lignocellulose Decay Capabilities.</title>
        <authorList>
            <person name="Nagy L.G."/>
            <person name="Riley R."/>
            <person name="Tritt A."/>
            <person name="Adam C."/>
            <person name="Daum C."/>
            <person name="Floudas D."/>
            <person name="Sun H."/>
            <person name="Yadav J.S."/>
            <person name="Pangilinan J."/>
            <person name="Larsson K.H."/>
            <person name="Matsuura K."/>
            <person name="Barry K."/>
            <person name="Labutti K."/>
            <person name="Kuo R."/>
            <person name="Ohm R.A."/>
            <person name="Bhattacharya S.S."/>
            <person name="Shirouzu T."/>
            <person name="Yoshinaga Y."/>
            <person name="Martin F.M."/>
            <person name="Grigoriev I.V."/>
            <person name="Hibbett D.S."/>
        </authorList>
    </citation>
    <scope>NUCLEOTIDE SEQUENCE [LARGE SCALE GENOMIC DNA]</scope>
    <source>
        <strain evidence="2 3">HHB12029</strain>
    </source>
</reference>
<dbReference type="EMBL" id="KV426018">
    <property type="protein sequence ID" value="KZV91917.1"/>
    <property type="molecule type" value="Genomic_DNA"/>
</dbReference>
<evidence type="ECO:0000313" key="3">
    <source>
        <dbReference type="Proteomes" id="UP000077266"/>
    </source>
</evidence>
<evidence type="ECO:0000259" key="1">
    <source>
        <dbReference type="Pfam" id="PF22215"/>
    </source>
</evidence>
<dbReference type="Gene3D" id="1.20.930.20">
    <property type="entry name" value="Adaptor protein Cbl, N-terminal domain"/>
    <property type="match status" value="1"/>
</dbReference>
<dbReference type="CDD" id="cd21037">
    <property type="entry name" value="MLKL_NTD"/>
    <property type="match status" value="1"/>
</dbReference>
<evidence type="ECO:0000313" key="2">
    <source>
        <dbReference type="EMBL" id="KZV91917.1"/>
    </source>
</evidence>
<dbReference type="InParanoid" id="A0A165HG62"/>
<dbReference type="InterPro" id="IPR036537">
    <property type="entry name" value="Adaptor_Cbl_N_dom_sf"/>
</dbReference>
<dbReference type="Proteomes" id="UP000077266">
    <property type="component" value="Unassembled WGS sequence"/>
</dbReference>
<keyword evidence="3" id="KW-1185">Reference proteome</keyword>
<gene>
    <name evidence="2" type="ORF">EXIGLDRAFT_769505</name>
</gene>
<proteinExistence type="predicted"/>
<name>A0A165HG62_EXIGL</name>
<dbReference type="InterPro" id="IPR059179">
    <property type="entry name" value="MLKL-like_MCAfunc"/>
</dbReference>
<accession>A0A165HG62</accession>
<feature type="domain" description="Mixed lineage kinase" evidence="1">
    <location>
        <begin position="27"/>
        <end position="133"/>
    </location>
</feature>
<dbReference type="Pfam" id="PF22215">
    <property type="entry name" value="MLKL_N"/>
    <property type="match status" value="1"/>
</dbReference>
<dbReference type="AlphaFoldDB" id="A0A165HG62"/>
<organism evidence="2 3">
    <name type="scientific">Exidia glandulosa HHB12029</name>
    <dbReference type="NCBI Taxonomy" id="1314781"/>
    <lineage>
        <taxon>Eukaryota</taxon>
        <taxon>Fungi</taxon>
        <taxon>Dikarya</taxon>
        <taxon>Basidiomycota</taxon>
        <taxon>Agaricomycotina</taxon>
        <taxon>Agaricomycetes</taxon>
        <taxon>Auriculariales</taxon>
        <taxon>Exidiaceae</taxon>
        <taxon>Exidia</taxon>
    </lineage>
</organism>
<sequence>MSLSLGLAIASSAGDIAGQELTRSLTGIAEIILSAAEDIHIHKPAATALAHRVKETINVIVDAQTESGHTIISPEWKAALDDFKSVLIDIHHALDEIRQQSYLAQIIHRTRIATGIEDLSQRLKDAFAVLKVTFEV</sequence>